<gene>
    <name evidence="2" type="ORF">QBC34DRAFT_103595</name>
</gene>
<reference evidence="2" key="1">
    <citation type="journal article" date="2023" name="Mol. Phylogenet. Evol.">
        <title>Genome-scale phylogeny and comparative genomics of the fungal order Sordariales.</title>
        <authorList>
            <person name="Hensen N."/>
            <person name="Bonometti L."/>
            <person name="Westerberg I."/>
            <person name="Brannstrom I.O."/>
            <person name="Guillou S."/>
            <person name="Cros-Aarteil S."/>
            <person name="Calhoun S."/>
            <person name="Haridas S."/>
            <person name="Kuo A."/>
            <person name="Mondo S."/>
            <person name="Pangilinan J."/>
            <person name="Riley R."/>
            <person name="LaButti K."/>
            <person name="Andreopoulos B."/>
            <person name="Lipzen A."/>
            <person name="Chen C."/>
            <person name="Yan M."/>
            <person name="Daum C."/>
            <person name="Ng V."/>
            <person name="Clum A."/>
            <person name="Steindorff A."/>
            <person name="Ohm R.A."/>
            <person name="Martin F."/>
            <person name="Silar P."/>
            <person name="Natvig D.O."/>
            <person name="Lalanne C."/>
            <person name="Gautier V."/>
            <person name="Ament-Velasquez S.L."/>
            <person name="Kruys A."/>
            <person name="Hutchinson M.I."/>
            <person name="Powell A.J."/>
            <person name="Barry K."/>
            <person name="Miller A.N."/>
            <person name="Grigoriev I.V."/>
            <person name="Debuchy R."/>
            <person name="Gladieux P."/>
            <person name="Hiltunen Thoren M."/>
            <person name="Johannesson H."/>
        </authorList>
    </citation>
    <scope>NUCLEOTIDE SEQUENCE</scope>
    <source>
        <strain evidence="2">PSN243</strain>
    </source>
</reference>
<dbReference type="Proteomes" id="UP001321760">
    <property type="component" value="Unassembled WGS sequence"/>
</dbReference>
<keyword evidence="1" id="KW-1133">Transmembrane helix</keyword>
<feature type="transmembrane region" description="Helical" evidence="1">
    <location>
        <begin position="26"/>
        <end position="47"/>
    </location>
</feature>
<protein>
    <submittedName>
        <fullName evidence="2">Uncharacterized protein</fullName>
    </submittedName>
</protein>
<keyword evidence="3" id="KW-1185">Reference proteome</keyword>
<dbReference type="EMBL" id="MU865915">
    <property type="protein sequence ID" value="KAK4454910.1"/>
    <property type="molecule type" value="Genomic_DNA"/>
</dbReference>
<feature type="transmembrane region" description="Helical" evidence="1">
    <location>
        <begin position="178"/>
        <end position="199"/>
    </location>
</feature>
<comment type="caution">
    <text evidence="2">The sequence shown here is derived from an EMBL/GenBank/DDBJ whole genome shotgun (WGS) entry which is preliminary data.</text>
</comment>
<sequence length="227" mass="25057">MELNHTQDEPLSSWTIFNRRCVASTLGFSVLMVCAFLAFGLTVGILLPCGYRALSRYNAGCADNEGRHDVDLCNDITNGRELELSQKSSLQRQGRRKSKDVDLFGEKLKQKFWALVQHEDCGWEILHVLLSNKIVSILVPRDDVDLLMDRLGMEDASMGAIAPLASTTKARDAGFSRIATAIALALVCAVIPLVCVFYVRGIAAVLRTGHRALIDHFHIGGNGCWIR</sequence>
<proteinExistence type="predicted"/>
<name>A0AAV9H4L4_9PEZI</name>
<keyword evidence="1" id="KW-0812">Transmembrane</keyword>
<evidence type="ECO:0000313" key="3">
    <source>
        <dbReference type="Proteomes" id="UP001321760"/>
    </source>
</evidence>
<accession>A0AAV9H4L4</accession>
<keyword evidence="1" id="KW-0472">Membrane</keyword>
<dbReference type="AlphaFoldDB" id="A0AAV9H4L4"/>
<organism evidence="2 3">
    <name type="scientific">Podospora aff. communis PSN243</name>
    <dbReference type="NCBI Taxonomy" id="3040156"/>
    <lineage>
        <taxon>Eukaryota</taxon>
        <taxon>Fungi</taxon>
        <taxon>Dikarya</taxon>
        <taxon>Ascomycota</taxon>
        <taxon>Pezizomycotina</taxon>
        <taxon>Sordariomycetes</taxon>
        <taxon>Sordariomycetidae</taxon>
        <taxon>Sordariales</taxon>
        <taxon>Podosporaceae</taxon>
        <taxon>Podospora</taxon>
    </lineage>
</organism>
<evidence type="ECO:0000256" key="1">
    <source>
        <dbReference type="SAM" id="Phobius"/>
    </source>
</evidence>
<evidence type="ECO:0000313" key="2">
    <source>
        <dbReference type="EMBL" id="KAK4454910.1"/>
    </source>
</evidence>
<reference evidence="2" key="2">
    <citation type="submission" date="2023-05" db="EMBL/GenBank/DDBJ databases">
        <authorList>
            <consortium name="Lawrence Berkeley National Laboratory"/>
            <person name="Steindorff A."/>
            <person name="Hensen N."/>
            <person name="Bonometti L."/>
            <person name="Westerberg I."/>
            <person name="Brannstrom I.O."/>
            <person name="Guillou S."/>
            <person name="Cros-Aarteil S."/>
            <person name="Calhoun S."/>
            <person name="Haridas S."/>
            <person name="Kuo A."/>
            <person name="Mondo S."/>
            <person name="Pangilinan J."/>
            <person name="Riley R."/>
            <person name="Labutti K."/>
            <person name="Andreopoulos B."/>
            <person name="Lipzen A."/>
            <person name="Chen C."/>
            <person name="Yanf M."/>
            <person name="Daum C."/>
            <person name="Ng V."/>
            <person name="Clum A."/>
            <person name="Ohm R."/>
            <person name="Martin F."/>
            <person name="Silar P."/>
            <person name="Natvig D."/>
            <person name="Lalanne C."/>
            <person name="Gautier V."/>
            <person name="Ament-Velasquez S.L."/>
            <person name="Kruys A."/>
            <person name="Hutchinson M.I."/>
            <person name="Powell A.J."/>
            <person name="Barry K."/>
            <person name="Miller A.N."/>
            <person name="Grigoriev I.V."/>
            <person name="Debuchy R."/>
            <person name="Gladieux P."/>
            <person name="Thoren M.H."/>
            <person name="Johannesson H."/>
        </authorList>
    </citation>
    <scope>NUCLEOTIDE SEQUENCE</scope>
    <source>
        <strain evidence="2">PSN243</strain>
    </source>
</reference>